<feature type="region of interest" description="Disordered" evidence="1">
    <location>
        <begin position="2257"/>
        <end position="2286"/>
    </location>
</feature>
<feature type="compositionally biased region" description="Polar residues" evidence="1">
    <location>
        <begin position="2273"/>
        <end position="2286"/>
    </location>
</feature>
<dbReference type="Proteomes" id="UP000292120">
    <property type="component" value="Unassembled WGS sequence"/>
</dbReference>
<feature type="region of interest" description="Disordered" evidence="1">
    <location>
        <begin position="1302"/>
        <end position="1340"/>
    </location>
</feature>
<name>A0A4Q9GWY3_9BURK</name>
<dbReference type="InterPro" id="IPR008619">
    <property type="entry name" value="Filamentous_hemagglutn_rpt"/>
</dbReference>
<dbReference type="SMART" id="SM00912">
    <property type="entry name" value="Haemagg_act"/>
    <property type="match status" value="1"/>
</dbReference>
<comment type="caution">
    <text evidence="3">The sequence shown here is derived from an EMBL/GenBank/DDBJ whole genome shotgun (WGS) entry which is preliminary data.</text>
</comment>
<dbReference type="Pfam" id="PF13018">
    <property type="entry name" value="ESPR"/>
    <property type="match status" value="1"/>
</dbReference>
<dbReference type="InterPro" id="IPR012334">
    <property type="entry name" value="Pectin_lyas_fold"/>
</dbReference>
<dbReference type="NCBIfam" id="TIGR01901">
    <property type="entry name" value="adhes_NPXG"/>
    <property type="match status" value="1"/>
</dbReference>
<evidence type="ECO:0000259" key="2">
    <source>
        <dbReference type="SMART" id="SM00912"/>
    </source>
</evidence>
<dbReference type="EMBL" id="SIXI01000009">
    <property type="protein sequence ID" value="TBO27717.1"/>
    <property type="molecule type" value="Genomic_DNA"/>
</dbReference>
<feature type="domain" description="Filamentous haemagglutinin FhaB/tRNA nuclease CdiA-like TPS" evidence="2">
    <location>
        <begin position="94"/>
        <end position="214"/>
    </location>
</feature>
<dbReference type="InterPro" id="IPR008638">
    <property type="entry name" value="FhaB/CdiA-like_TPS"/>
</dbReference>
<dbReference type="InterPro" id="IPR011050">
    <property type="entry name" value="Pectin_lyase_fold/virulence"/>
</dbReference>
<reference evidence="3 4" key="1">
    <citation type="submission" date="2019-02" db="EMBL/GenBank/DDBJ databases">
        <title>Aquabacterium sp. strain KMB7.</title>
        <authorList>
            <person name="Chen W.-M."/>
        </authorList>
    </citation>
    <scope>NUCLEOTIDE SEQUENCE [LARGE SCALE GENOMIC DNA]</scope>
    <source>
        <strain evidence="3 4">KMB7</strain>
    </source>
</reference>
<dbReference type="InterPro" id="IPR024973">
    <property type="entry name" value="ESPR"/>
</dbReference>
<protein>
    <submittedName>
        <fullName evidence="3">Filamentous hemagglutinin N-terminal domain-containing protein</fullName>
    </submittedName>
</protein>
<evidence type="ECO:0000313" key="4">
    <source>
        <dbReference type="Proteomes" id="UP000292120"/>
    </source>
</evidence>
<feature type="region of interest" description="Disordered" evidence="1">
    <location>
        <begin position="2336"/>
        <end position="2358"/>
    </location>
</feature>
<dbReference type="InterPro" id="IPR025157">
    <property type="entry name" value="Hemagglutinin_rpt"/>
</dbReference>
<dbReference type="Gene3D" id="2.160.20.10">
    <property type="entry name" value="Single-stranded right-handed beta-helix, Pectin lyase-like"/>
    <property type="match status" value="1"/>
</dbReference>
<dbReference type="OrthoDB" id="5666689at2"/>
<organism evidence="3 4">
    <name type="scientific">Aquabacterium lacunae</name>
    <dbReference type="NCBI Taxonomy" id="2528630"/>
    <lineage>
        <taxon>Bacteria</taxon>
        <taxon>Pseudomonadati</taxon>
        <taxon>Pseudomonadota</taxon>
        <taxon>Betaproteobacteria</taxon>
        <taxon>Burkholderiales</taxon>
        <taxon>Aquabacterium</taxon>
    </lineage>
</organism>
<gene>
    <name evidence="3" type="ORF">EYS42_16565</name>
</gene>
<dbReference type="Pfam" id="PF05594">
    <property type="entry name" value="Fil_haemagg"/>
    <property type="match status" value="8"/>
</dbReference>
<dbReference type="RefSeq" id="WP_130969313.1">
    <property type="nucleotide sequence ID" value="NZ_SIXI01000009.1"/>
</dbReference>
<evidence type="ECO:0000313" key="3">
    <source>
        <dbReference type="EMBL" id="TBO27717.1"/>
    </source>
</evidence>
<proteinExistence type="predicted"/>
<dbReference type="Pfam" id="PF13332">
    <property type="entry name" value="Fil_haemagg_2"/>
    <property type="match status" value="4"/>
</dbReference>
<dbReference type="GO" id="GO:0003824">
    <property type="term" value="F:catalytic activity"/>
    <property type="evidence" value="ECO:0007669"/>
    <property type="project" value="UniProtKB-ARBA"/>
</dbReference>
<dbReference type="CDD" id="cd20732">
    <property type="entry name" value="PoNe_FilH_DUF637_VENN-like"/>
    <property type="match status" value="1"/>
</dbReference>
<accession>A0A4Q9GWY3</accession>
<feature type="region of interest" description="Disordered" evidence="1">
    <location>
        <begin position="1762"/>
        <end position="1787"/>
    </location>
</feature>
<dbReference type="Pfam" id="PF05860">
    <property type="entry name" value="TPS"/>
    <property type="match status" value="1"/>
</dbReference>
<dbReference type="SUPFAM" id="SSF51126">
    <property type="entry name" value="Pectin lyase-like"/>
    <property type="match status" value="1"/>
</dbReference>
<feature type="compositionally biased region" description="Low complexity" evidence="1">
    <location>
        <begin position="2418"/>
        <end position="2434"/>
    </location>
</feature>
<evidence type="ECO:0000256" key="1">
    <source>
        <dbReference type="SAM" id="MobiDB-lite"/>
    </source>
</evidence>
<feature type="compositionally biased region" description="Low complexity" evidence="1">
    <location>
        <begin position="2484"/>
        <end position="2494"/>
    </location>
</feature>
<feature type="compositionally biased region" description="Low complexity" evidence="1">
    <location>
        <begin position="2510"/>
        <end position="2519"/>
    </location>
</feature>
<dbReference type="InterPro" id="IPR010069">
    <property type="entry name" value="CdiA_FHA1_rpt"/>
</dbReference>
<sequence>MNRSCFRIVFSRTRGQLMAVAETACSQTQGNGATHKPLRKPRWHTPPAWPVNALMASLFCTPALVNSQTALNSATVQADSQAAANLQPQVSTAPNGTSMVHIQAPSAAGVSRNVYQRFDVPERGVILNNATVEAQTRLAGWVQANPMLTQGAAKVILNEVNSPHASQLAGAIEVAGQKAALVLANPSGITCSGCGFINASQVTLTTGTPLINAMGGLDGYRVTGGHIEIQGKGMDARGLDFAALLARSVRLNAAVWADQLHLITGRNEVDSNLTKVQPITGHERASTPAFAIDVSQLGGMYAGKIRLVGTEWGVGVRQEGSIQAGTQGLVLHHNGRLENRGATLSAGAMNLSLQSLENAEQGSLYAQGDLQAQVAEAATNKGLMAAGQHMVVQTGSASNTGWMAAGLNVSGVLSGAANLTLAAADEWLDRGHLRASGQMRASAQSLQLAGTDLSAAHVVLQTPGHLSTHGAKLVAAQGLEISAGSLNNREGTIGALSGAVNLNTQQAVDNRGGLISAAGALAVTARQLDNSHGGELLGGTVKLTLPGDGIATDAPPAELISSAFIDASVFDTPNGQWVQPSMGLPTVSGNHSVIDKEGRLWVFVPKPATANLDNSQGGLISATQDLQVRSGSIDNNQGLIQAGGQIDLDTQGGMLMNASGAYASLTWRELMRLSPAQRQALRLAAQQAPRTSGEASAVSAKTTGIVAGGGLGIRTASLINHQGLITAEGPVSITRQSVGSPYFFEVQSERMRGLQPLAWDSPRHDVFDNRDAGIVYSTTHDLHIDGWTVQNQAGGLLLAGRDLTIGAIDNQNGQVKAGRDLKVHTDASTHLTLEGRFMAGHHLWVKTGSMDSGATMLSLGDITLELLDSVGRGAMSHRADFTIGEGQAWRRPFTFAPHDPLGIGETAADAQGWGTNLEGTLKANRRITVSIGALSPASLSAEVNPFLRAEDVVDKGFSSSADITAGERIDITGHWFRNSGTLEAPEVRIDLTEGQVDLAQASAGYGDFPGSSFVNARGRVYGDRVSIRASEVVNGLPGDMVEDNIARLPGAGLIAARQHLHMGFDHLSNQEGSQIISLGDAVLQGYHVGDAAQKLVNHDSQILVSGSLSMQVNQTHNQSGHWFNGEWQPSAATRSEQNIWWFAALSDGVRHSADQVSLSTVVDGTRTPINHMQWHTLYDMPRGSAITLTLPDGSSTDQWQVGYDQIARLTPRTAATISVGGDLTLRGQAITNTMASIVVGNFLFSDASLNNQSYPLIEQTSQWQLGDIVVGQVALDVTGLTQSFSTTARELVRPTVTTQAGSTLPVTSIPSPAPLPQPEPAQSVAGYSEPSRSLPGPGGTSVGIGTPGLQWPSGGLYQAVPDAGRPYLVETDPRFLNGKPWLSSDYLLGQLGTPPATGTPTPVASSQASATTFDPSAIAKRLGDGFYEQQLVREQVAQLTGRRFLGDFTNDEAQFKHLMEAAASVASPLNLRVGLALTAEQVAMLTTDIVWLVERTIDLPDARHTMRRVKVLVPQVYAKLDGNSVQRNGALVSAKVIDLDTQGQISNSGTLMADVMALQADGISADHGSFMARQMALLAQQDIRLNNAVLSSQNDLMLMAGRQLSIGHSQLEGHNLWLSAKSDITLEDNLLKGRGALDIQTAAGSVVTRDSTLQARQLRVEADQNVMLQGGSSVANTVDVRAGQRLQLEGARTHADGSVHMQGAQVSLQTRSGADGARTQIDGQGISLVATEGALEASGVALSAQSGVLLLQGKQGLTLSTQAQRTARTETARTETAQGSDWVGDPTSQAQRRELTHQLTRQTIEETAVLNDLSGAGVQLLTGGKLSVQGTQLASSGDVTLQGDAVNLQAGKETRRMESELVSTLDRSRRTVRASTVMEREVTNQIQASGALSVLSTGSPADPSNSLLLSGTRLSGHSVLVQSAGNLTLDRSLAGALNAADGGLTLRSQGDLDVAAQHIVSGGDLALFSSGGNINLLAQQVVNGGNISLERGHLQAQGDLILGAAGKVQANSTLMEAGGSATLYGRQGVDLKANLVQTETRTTQQAGGWTTTLHTVDQSVTSTAITADGIAISSDEGKVTGQSAQLNAQAGDLSILGHDGVELGALMAVDSLGRVAEFVGRKAKHNRTETEAGTDQQIEAGSLSGANVSIRSGGGDISLQGTDIRAEQDLLLSGASVSVSTQMATDSSVSTVSARRLQEARTTQDQDTVGGTLSAGQNLSVQATHNVALTGVQASAEQGQVLVQAQNNVQLLAVTEVDKESTSRASGRKLRNRSQTESTDETSQGVQLTGQNVTVIAGNELSGVGATLQASGEALLVANSVDLTAAVDTDTRMDIASGKRWSRSSQSSEQHTTGGLLSGDQGVRVLAQGTLGDVLLQGMLVQSANGNVNVTAQGQVQLTTVTLASQQLQEEYRKKKSTFSSKTTTSRSEATSTTAQGSTLSGAAVQVTAGQDIKLQGSQAISDTQTTLTAGQNVVLEAAQNTDTSSQSSSTRRSGLMGSGGVGFTVGKRSQSSTVEQSSTTAAASTVASLLGDVTISAGQQYRQSGSDVLTPQGSVLVTAQQLQIEAAQDTHSSQQTSQFKQSGLTVSLSNPVVDAVQKADQMQKAASQTQDSRMKALAAMTTALATANAYNEVMKDPATAGGVNISVSVGNSRNQSQTTQSSTTARASTVQAGQNIVLQATGAQQDSTLTVVGSQLQAVGNVALQAEGDLSLRAAQQTSTLHSSDSSSSASLGVGIQFKGDTWGLTFNASANKGWGRGDGTDTTWANSQVLAGQQLSITSGLDTTLQGAVAQGQQVVVNTGGQLSLQSLQDTSTYDSKSTRMGAGLTVCVPPLCGGTSSMNASYGQTRIDSTFTSVGQRTAIEAGDQGFQVNVAGSTELIGAVVASTDKAVQDGTNQFNTQGLSTQDLLNEAAYKAQAFSVSVGTGQGQSSAGFGRDSGHATSTTTAGVSGLAGDAAVRTGDTQQGIGQVFDAERVKQDVGAQVAITQAFGQAAAKAVGDYAQGKAETLTAQAMAETDPDKQKALQDEAKQWGEGGGYRVALHALVGGLSGDAAGALGAGVSAAAAPDLQALQTQLQSSLQQAGLPETAAKGIASVTTGLTAASLGAAVGGSAGAAAGFNQDMNNRQLHPTEIQWIKENAKRYAALRGISPQAAEKLLAEQAFRQVQFGAEGGAIAWDADAQAFLKTAGTQSLPNGGYLFYARPDQRADATMYLDSAIKNADFYAKNGLKQPTLNELQTAAQRDAGIRANLGLATKTALAASATLNLTALAPAALSWALTNPLAASSTGIITAETAAAITSGAVTPATLAPMLSAGGMKAVTTMSEAVSGQAAKATAGGFVNAAKVCESGCAVVGLSKSEQAILVQIQAGQDKGGKLTEQLLESVATRTGSTVLTGGKYGANNGFDLVLKNADGTVTVVMDGKQMLPSGAFSLSANSAGGATQNSMAWVEAVLNRLDKTSAAYKAVEAARESNTLVTAVGGVNRASGELVVLPITVPTR</sequence>
<keyword evidence="4" id="KW-1185">Reference proteome</keyword>
<feature type="region of interest" description="Disordered" evidence="1">
    <location>
        <begin position="2414"/>
        <end position="2441"/>
    </location>
</feature>
<dbReference type="NCBIfam" id="TIGR01731">
    <property type="entry name" value="fil_hemag_20aa"/>
    <property type="match status" value="7"/>
</dbReference>
<feature type="region of interest" description="Disordered" evidence="1">
    <location>
        <begin position="2479"/>
        <end position="2519"/>
    </location>
</feature>